<dbReference type="EMBL" id="CP030280">
    <property type="protein sequence ID" value="AWY98872.1"/>
    <property type="molecule type" value="Genomic_DNA"/>
</dbReference>
<evidence type="ECO:0000313" key="3">
    <source>
        <dbReference type="Proteomes" id="UP000250003"/>
    </source>
</evidence>
<dbReference type="Pfam" id="PF01381">
    <property type="entry name" value="HTH_3"/>
    <property type="match status" value="1"/>
</dbReference>
<organism evidence="2 3">
    <name type="scientific">Blautia argi</name>
    <dbReference type="NCBI Taxonomy" id="1912897"/>
    <lineage>
        <taxon>Bacteria</taxon>
        <taxon>Bacillati</taxon>
        <taxon>Bacillota</taxon>
        <taxon>Clostridia</taxon>
        <taxon>Lachnospirales</taxon>
        <taxon>Lachnospiraceae</taxon>
        <taxon>Blautia</taxon>
    </lineage>
</organism>
<evidence type="ECO:0000313" key="2">
    <source>
        <dbReference type="EMBL" id="AWY98872.1"/>
    </source>
</evidence>
<dbReference type="OrthoDB" id="9813152at2"/>
<dbReference type="Gene3D" id="1.10.260.40">
    <property type="entry name" value="lambda repressor-like DNA-binding domains"/>
    <property type="match status" value="1"/>
</dbReference>
<dbReference type="AlphaFoldDB" id="A0A2Z4UCX5"/>
<dbReference type="InterPro" id="IPR010982">
    <property type="entry name" value="Lambda_DNA-bd_dom_sf"/>
</dbReference>
<sequence>MYQINNEKFGQFLAEIRKEKQMTQKELAEKLFVSDKTVSKWERGVSQTKRY</sequence>
<accession>A0A2Z4UCX5</accession>
<evidence type="ECO:0000259" key="1">
    <source>
        <dbReference type="PROSITE" id="PS50943"/>
    </source>
</evidence>
<keyword evidence="3" id="KW-1185">Reference proteome</keyword>
<gene>
    <name evidence="2" type="ORF">DQQ01_12775</name>
</gene>
<dbReference type="InterPro" id="IPR001387">
    <property type="entry name" value="Cro/C1-type_HTH"/>
</dbReference>
<feature type="domain" description="HTH cro/C1-type" evidence="1">
    <location>
        <begin position="13"/>
        <end position="44"/>
    </location>
</feature>
<dbReference type="CDD" id="cd00093">
    <property type="entry name" value="HTH_XRE"/>
    <property type="match status" value="1"/>
</dbReference>
<dbReference type="SUPFAM" id="SSF47413">
    <property type="entry name" value="lambda repressor-like DNA-binding domains"/>
    <property type="match status" value="1"/>
</dbReference>
<name>A0A2Z4UCX5_9FIRM</name>
<dbReference type="GO" id="GO:0003677">
    <property type="term" value="F:DNA binding"/>
    <property type="evidence" value="ECO:0007669"/>
    <property type="project" value="InterPro"/>
</dbReference>
<proteinExistence type="predicted"/>
<dbReference type="KEGG" id="blau:DQQ01_12775"/>
<dbReference type="Proteomes" id="UP000250003">
    <property type="component" value="Chromosome"/>
</dbReference>
<protein>
    <submittedName>
        <fullName evidence="2">XRE family transcriptional regulator</fullName>
    </submittedName>
</protein>
<dbReference type="PROSITE" id="PS50943">
    <property type="entry name" value="HTH_CROC1"/>
    <property type="match status" value="1"/>
</dbReference>
<reference evidence="3" key="1">
    <citation type="submission" date="2018-06" db="EMBL/GenBank/DDBJ databases">
        <title>Description of Blautia argi sp. nov., a new anaerobic isolated from dog feces.</title>
        <authorList>
            <person name="Chang Y.-H."/>
            <person name="Paek J."/>
            <person name="Shin Y."/>
        </authorList>
    </citation>
    <scope>NUCLEOTIDE SEQUENCE [LARGE SCALE GENOMIC DNA]</scope>
    <source>
        <strain evidence="3">KCTC 15426</strain>
    </source>
</reference>